<evidence type="ECO:0000313" key="4">
    <source>
        <dbReference type="Proteomes" id="UP001500665"/>
    </source>
</evidence>
<gene>
    <name evidence="3" type="ORF">GCM10009550_28050</name>
</gene>
<dbReference type="RefSeq" id="WP_344240680.1">
    <property type="nucleotide sequence ID" value="NZ_BAAAHH010000009.1"/>
</dbReference>
<feature type="transmembrane region" description="Helical" evidence="2">
    <location>
        <begin position="189"/>
        <end position="210"/>
    </location>
</feature>
<evidence type="ECO:0000256" key="1">
    <source>
        <dbReference type="SAM" id="MobiDB-lite"/>
    </source>
</evidence>
<dbReference type="PANTHER" id="PTHR38588">
    <property type="entry name" value="BLL0334 PROTEIN"/>
    <property type="match status" value="1"/>
</dbReference>
<dbReference type="Gene3D" id="3.30.530.20">
    <property type="match status" value="1"/>
</dbReference>
<dbReference type="InterPro" id="IPR023393">
    <property type="entry name" value="START-like_dom_sf"/>
</dbReference>
<sequence length="224" mass="22940">MKLQNTLEIPVPADEAWKVLLDIERIAPCVPGATLTSHEGDRFGGRVKVRLGPIGLTYGGTVTFLSRDEEARTVVMEASGREARGGGTAKAVITCALTDRGATTGVLVDTDLAITGKPAQFGRSTLADVATALIDQFAANLADRLAASAADTASAAGPAAEGAPEPAARRGPVPHAEPVDLLAPVGGVLLRHAGPVAVVSVLLVLLLAFLRRRQSGGGPSNTKK</sequence>
<protein>
    <recommendedName>
        <fullName evidence="5">Carbon monoxide dehydrogenase subunit G</fullName>
    </recommendedName>
</protein>
<evidence type="ECO:0000256" key="2">
    <source>
        <dbReference type="SAM" id="Phobius"/>
    </source>
</evidence>
<dbReference type="SUPFAM" id="SSF55961">
    <property type="entry name" value="Bet v1-like"/>
    <property type="match status" value="1"/>
</dbReference>
<feature type="region of interest" description="Disordered" evidence="1">
    <location>
        <begin position="155"/>
        <end position="175"/>
    </location>
</feature>
<proteinExistence type="predicted"/>
<dbReference type="Pfam" id="PF06240">
    <property type="entry name" value="COXG"/>
    <property type="match status" value="1"/>
</dbReference>
<dbReference type="EMBL" id="BAAAHH010000009">
    <property type="protein sequence ID" value="GAA0949996.1"/>
    <property type="molecule type" value="Genomic_DNA"/>
</dbReference>
<dbReference type="InterPro" id="IPR010419">
    <property type="entry name" value="CO_DH_gsu"/>
</dbReference>
<keyword evidence="4" id="KW-1185">Reference proteome</keyword>
<keyword evidence="2" id="KW-1133">Transmembrane helix</keyword>
<dbReference type="CDD" id="cd07823">
    <property type="entry name" value="SRPBCC_5"/>
    <property type="match status" value="1"/>
</dbReference>
<name>A0ABN1R084_9ACTN</name>
<keyword evidence="2" id="KW-0472">Membrane</keyword>
<accession>A0ABN1R084</accession>
<keyword evidence="2" id="KW-0812">Transmembrane</keyword>
<evidence type="ECO:0000313" key="3">
    <source>
        <dbReference type="EMBL" id="GAA0949996.1"/>
    </source>
</evidence>
<feature type="compositionally biased region" description="Low complexity" evidence="1">
    <location>
        <begin position="155"/>
        <end position="166"/>
    </location>
</feature>
<evidence type="ECO:0008006" key="5">
    <source>
        <dbReference type="Google" id="ProtNLM"/>
    </source>
</evidence>
<organism evidence="3 4">
    <name type="scientific">Actinocorallia libanotica</name>
    <dbReference type="NCBI Taxonomy" id="46162"/>
    <lineage>
        <taxon>Bacteria</taxon>
        <taxon>Bacillati</taxon>
        <taxon>Actinomycetota</taxon>
        <taxon>Actinomycetes</taxon>
        <taxon>Streptosporangiales</taxon>
        <taxon>Thermomonosporaceae</taxon>
        <taxon>Actinocorallia</taxon>
    </lineage>
</organism>
<reference evidence="3 4" key="1">
    <citation type="journal article" date="2019" name="Int. J. Syst. Evol. Microbiol.">
        <title>The Global Catalogue of Microorganisms (GCM) 10K type strain sequencing project: providing services to taxonomists for standard genome sequencing and annotation.</title>
        <authorList>
            <consortium name="The Broad Institute Genomics Platform"/>
            <consortium name="The Broad Institute Genome Sequencing Center for Infectious Disease"/>
            <person name="Wu L."/>
            <person name="Ma J."/>
        </authorList>
    </citation>
    <scope>NUCLEOTIDE SEQUENCE [LARGE SCALE GENOMIC DNA]</scope>
    <source>
        <strain evidence="3 4">JCM 10696</strain>
    </source>
</reference>
<comment type="caution">
    <text evidence="3">The sequence shown here is derived from an EMBL/GenBank/DDBJ whole genome shotgun (WGS) entry which is preliminary data.</text>
</comment>
<dbReference type="PANTHER" id="PTHR38588:SF1">
    <property type="entry name" value="BLL0334 PROTEIN"/>
    <property type="match status" value="1"/>
</dbReference>
<dbReference type="Proteomes" id="UP001500665">
    <property type="component" value="Unassembled WGS sequence"/>
</dbReference>